<gene>
    <name evidence="1" type="ORF">C6P61_09605</name>
</gene>
<dbReference type="InterPro" id="IPR025518">
    <property type="entry name" value="DUF4406"/>
</dbReference>
<dbReference type="SUPFAM" id="SSF52309">
    <property type="entry name" value="N-(deoxy)ribosyltransferase-like"/>
    <property type="match status" value="1"/>
</dbReference>
<dbReference type="RefSeq" id="WP_105729706.1">
    <property type="nucleotide sequence ID" value="NZ_DAIPCI010000011.1"/>
</dbReference>
<dbReference type="Proteomes" id="UP000238326">
    <property type="component" value="Unassembled WGS sequence"/>
</dbReference>
<protein>
    <recommendedName>
        <fullName evidence="3">DUF4406 domain-containing protein</fullName>
    </recommendedName>
</protein>
<reference evidence="1 2" key="1">
    <citation type="submission" date="2018-03" db="EMBL/GenBank/DDBJ databases">
        <title>Comparative genomics illustrates the genes involved in a hyperalkaliphilic mechanisms of Serpentinomonas isolated from highly-alkaline calcium-rich serpentinized springs.</title>
        <authorList>
            <person name="Suzuki S."/>
            <person name="Ishii S."/>
            <person name="Walworth N."/>
            <person name="Bird L."/>
            <person name="Kuenen J.G."/>
            <person name="Nealson K.H."/>
        </authorList>
    </citation>
    <scope>NUCLEOTIDE SEQUENCE [LARGE SCALE GENOMIC DNA]</scope>
    <source>
        <strain evidence="1 2">83</strain>
    </source>
</reference>
<name>A0A2S9KE79_9BURK</name>
<dbReference type="OrthoDB" id="2376767at2"/>
<accession>A0A2S9KE79</accession>
<organism evidence="1 2">
    <name type="scientific">Malikia spinosa</name>
    <dbReference type="NCBI Taxonomy" id="86180"/>
    <lineage>
        <taxon>Bacteria</taxon>
        <taxon>Pseudomonadati</taxon>
        <taxon>Pseudomonadota</taxon>
        <taxon>Betaproteobacteria</taxon>
        <taxon>Burkholderiales</taxon>
        <taxon>Comamonadaceae</taxon>
        <taxon>Malikia</taxon>
    </lineage>
</organism>
<evidence type="ECO:0000313" key="2">
    <source>
        <dbReference type="Proteomes" id="UP000238326"/>
    </source>
</evidence>
<evidence type="ECO:0008006" key="3">
    <source>
        <dbReference type="Google" id="ProtNLM"/>
    </source>
</evidence>
<comment type="caution">
    <text evidence="1">The sequence shown here is derived from an EMBL/GenBank/DDBJ whole genome shotgun (WGS) entry which is preliminary data.</text>
</comment>
<dbReference type="AlphaFoldDB" id="A0A2S9KE79"/>
<dbReference type="Pfam" id="PF14359">
    <property type="entry name" value="DUF4406"/>
    <property type="match status" value="1"/>
</dbReference>
<evidence type="ECO:0000313" key="1">
    <source>
        <dbReference type="EMBL" id="PRD68747.1"/>
    </source>
</evidence>
<dbReference type="Gene3D" id="3.40.50.10400">
    <property type="entry name" value="Hypothetical protein PA1492"/>
    <property type="match status" value="1"/>
</dbReference>
<keyword evidence="2" id="KW-1185">Reference proteome</keyword>
<sequence>MPSITLTLTDTPAGGVSVATSFRPAISHPCSPAQSYALEILARTRQDLGLPELPYGPQPQTGFPHLYLAGPMSGLPDCNYPAFHMAAAKLRELGYRVTNPAENGLPRSAPWAQHMRADIKGLLDCDGLAVLPGHEHSAGARIEIELATKLGMTVGSIVLWVDLVKSGFHFKRPATPLEQAVA</sequence>
<proteinExistence type="predicted"/>
<dbReference type="EMBL" id="PVLR01000024">
    <property type="protein sequence ID" value="PRD68747.1"/>
    <property type="molecule type" value="Genomic_DNA"/>
</dbReference>